<keyword evidence="3" id="KW-1185">Reference proteome</keyword>
<evidence type="ECO:0000313" key="3">
    <source>
        <dbReference type="Proteomes" id="UP001501175"/>
    </source>
</evidence>
<protein>
    <recommendedName>
        <fullName evidence="1">Outer membrane protein beta-barrel domain-containing protein</fullName>
    </recommendedName>
</protein>
<comment type="caution">
    <text evidence="2">The sequence shown here is derived from an EMBL/GenBank/DDBJ whole genome shotgun (WGS) entry which is preliminary data.</text>
</comment>
<feature type="domain" description="Outer membrane protein beta-barrel" evidence="1">
    <location>
        <begin position="8"/>
        <end position="186"/>
    </location>
</feature>
<sequence>MSSLQTKAQNRIGLRSGINWSQKRYLHTSIQKDIIGEQVPFVMGWNIGIPLEFRLSKHFALQPEATLVSKSFQTNGQTFSIAPPHENISYYLLTVRRTSLEVPILLKYYISNSSRGLYILAGPSLEWFLRQKDQYLTFPIPPGDNIYQVFKTSNIFDRFKIGYGFGLGFTEQLGTTPIFGEIRYQTSWIDPSRQHRYDSNTSFTVSIGVMLPTL</sequence>
<dbReference type="InterPro" id="IPR025665">
    <property type="entry name" value="Beta-barrel_OMP_2"/>
</dbReference>
<reference evidence="3" key="1">
    <citation type="journal article" date="2019" name="Int. J. Syst. Evol. Microbiol.">
        <title>The Global Catalogue of Microorganisms (GCM) 10K type strain sequencing project: providing services to taxonomists for standard genome sequencing and annotation.</title>
        <authorList>
            <consortium name="The Broad Institute Genomics Platform"/>
            <consortium name="The Broad Institute Genome Sequencing Center for Infectious Disease"/>
            <person name="Wu L."/>
            <person name="Ma J."/>
        </authorList>
    </citation>
    <scope>NUCLEOTIDE SEQUENCE [LARGE SCALE GENOMIC DNA]</scope>
    <source>
        <strain evidence="3">JCM 17927</strain>
    </source>
</reference>
<evidence type="ECO:0000259" key="1">
    <source>
        <dbReference type="Pfam" id="PF13568"/>
    </source>
</evidence>
<evidence type="ECO:0000313" key="2">
    <source>
        <dbReference type="EMBL" id="GAA4455761.1"/>
    </source>
</evidence>
<accession>A0ABP8MTC7</accession>
<dbReference type="EMBL" id="BAABHD010000027">
    <property type="protein sequence ID" value="GAA4455761.1"/>
    <property type="molecule type" value="Genomic_DNA"/>
</dbReference>
<dbReference type="Proteomes" id="UP001501175">
    <property type="component" value="Unassembled WGS sequence"/>
</dbReference>
<dbReference type="Pfam" id="PF13568">
    <property type="entry name" value="OMP_b-brl_2"/>
    <property type="match status" value="1"/>
</dbReference>
<name>A0ABP8MTC7_9BACT</name>
<organism evidence="2 3">
    <name type="scientific">Nibrella saemangeumensis</name>
    <dbReference type="NCBI Taxonomy" id="1084526"/>
    <lineage>
        <taxon>Bacteria</taxon>
        <taxon>Pseudomonadati</taxon>
        <taxon>Bacteroidota</taxon>
        <taxon>Cytophagia</taxon>
        <taxon>Cytophagales</taxon>
        <taxon>Spirosomataceae</taxon>
        <taxon>Nibrella</taxon>
    </lineage>
</organism>
<proteinExistence type="predicted"/>
<gene>
    <name evidence="2" type="ORF">GCM10023189_23990</name>
</gene>